<keyword evidence="4" id="KW-1185">Reference proteome</keyword>
<dbReference type="AlphaFoldDB" id="A0A6A5QMF4"/>
<evidence type="ECO:0000256" key="2">
    <source>
        <dbReference type="SAM" id="MobiDB-lite"/>
    </source>
</evidence>
<gene>
    <name evidence="3" type="ORF">BDU57DRAFT_518729</name>
</gene>
<accession>A0A6A5QMF4</accession>
<proteinExistence type="predicted"/>
<keyword evidence="1" id="KW-0175">Coiled coil</keyword>
<feature type="coiled-coil region" evidence="1">
    <location>
        <begin position="78"/>
        <end position="112"/>
    </location>
</feature>
<sequence>MESSDTENILPIAKGVNNPDQALTDEGETLRSKKVKSRNDASGVAFSQQSRSYERNDPILPEFLESSGLTRSSYSTQRKQLRARYGNLKKRKQDVTAANERLRIEVAEIDEEMGAVHSELMQLWETDVAEN</sequence>
<name>A0A6A5QMF4_AMPQU</name>
<organism evidence="3 4">
    <name type="scientific">Ampelomyces quisqualis</name>
    <name type="common">Powdery mildew agent</name>
    <dbReference type="NCBI Taxonomy" id="50730"/>
    <lineage>
        <taxon>Eukaryota</taxon>
        <taxon>Fungi</taxon>
        <taxon>Dikarya</taxon>
        <taxon>Ascomycota</taxon>
        <taxon>Pezizomycotina</taxon>
        <taxon>Dothideomycetes</taxon>
        <taxon>Pleosporomycetidae</taxon>
        <taxon>Pleosporales</taxon>
        <taxon>Pleosporineae</taxon>
        <taxon>Phaeosphaeriaceae</taxon>
        <taxon>Ampelomyces</taxon>
    </lineage>
</organism>
<dbReference type="EMBL" id="ML979136">
    <property type="protein sequence ID" value="KAF1915654.1"/>
    <property type="molecule type" value="Genomic_DNA"/>
</dbReference>
<dbReference type="Proteomes" id="UP000800096">
    <property type="component" value="Unassembled WGS sequence"/>
</dbReference>
<evidence type="ECO:0000313" key="3">
    <source>
        <dbReference type="EMBL" id="KAF1915654.1"/>
    </source>
</evidence>
<evidence type="ECO:0000256" key="1">
    <source>
        <dbReference type="SAM" id="Coils"/>
    </source>
</evidence>
<feature type="region of interest" description="Disordered" evidence="2">
    <location>
        <begin position="1"/>
        <end position="58"/>
    </location>
</feature>
<evidence type="ECO:0000313" key="4">
    <source>
        <dbReference type="Proteomes" id="UP000800096"/>
    </source>
</evidence>
<reference evidence="3" key="1">
    <citation type="journal article" date="2020" name="Stud. Mycol.">
        <title>101 Dothideomycetes genomes: a test case for predicting lifestyles and emergence of pathogens.</title>
        <authorList>
            <person name="Haridas S."/>
            <person name="Albert R."/>
            <person name="Binder M."/>
            <person name="Bloem J."/>
            <person name="Labutti K."/>
            <person name="Salamov A."/>
            <person name="Andreopoulos B."/>
            <person name="Baker S."/>
            <person name="Barry K."/>
            <person name="Bills G."/>
            <person name="Bluhm B."/>
            <person name="Cannon C."/>
            <person name="Castanera R."/>
            <person name="Culley D."/>
            <person name="Daum C."/>
            <person name="Ezra D."/>
            <person name="Gonzalez J."/>
            <person name="Henrissat B."/>
            <person name="Kuo A."/>
            <person name="Liang C."/>
            <person name="Lipzen A."/>
            <person name="Lutzoni F."/>
            <person name="Magnuson J."/>
            <person name="Mondo S."/>
            <person name="Nolan M."/>
            <person name="Ohm R."/>
            <person name="Pangilinan J."/>
            <person name="Park H.-J."/>
            <person name="Ramirez L."/>
            <person name="Alfaro M."/>
            <person name="Sun H."/>
            <person name="Tritt A."/>
            <person name="Yoshinaga Y."/>
            <person name="Zwiers L.-H."/>
            <person name="Turgeon B."/>
            <person name="Goodwin S."/>
            <person name="Spatafora J."/>
            <person name="Crous P."/>
            <person name="Grigoriev I."/>
        </authorList>
    </citation>
    <scope>NUCLEOTIDE SEQUENCE</scope>
    <source>
        <strain evidence="3">HMLAC05119</strain>
    </source>
</reference>
<protein>
    <submittedName>
        <fullName evidence="3">Uncharacterized protein</fullName>
    </submittedName>
</protein>